<feature type="transmembrane region" description="Helical" evidence="6">
    <location>
        <begin position="55"/>
        <end position="76"/>
    </location>
</feature>
<gene>
    <name evidence="7" type="ORF">POM88_034584</name>
</gene>
<evidence type="ECO:0000313" key="7">
    <source>
        <dbReference type="EMBL" id="KAK1368492.1"/>
    </source>
</evidence>
<dbReference type="CDD" id="cd13132">
    <property type="entry name" value="MATE_eukaryotic"/>
    <property type="match status" value="1"/>
</dbReference>
<evidence type="ECO:0000256" key="5">
    <source>
        <dbReference type="ARBA" id="ARBA00023136"/>
    </source>
</evidence>
<dbReference type="EMBL" id="JAUIZM010000008">
    <property type="protein sequence ID" value="KAK1368492.1"/>
    <property type="molecule type" value="Genomic_DNA"/>
</dbReference>
<feature type="transmembrane region" description="Helical" evidence="6">
    <location>
        <begin position="415"/>
        <end position="437"/>
    </location>
</feature>
<evidence type="ECO:0000313" key="8">
    <source>
        <dbReference type="Proteomes" id="UP001237642"/>
    </source>
</evidence>
<evidence type="ECO:0000256" key="1">
    <source>
        <dbReference type="ARBA" id="ARBA00004141"/>
    </source>
</evidence>
<feature type="transmembrane region" description="Helical" evidence="6">
    <location>
        <begin position="188"/>
        <end position="211"/>
    </location>
</feature>
<feature type="transmembrane region" description="Helical" evidence="6">
    <location>
        <begin position="21"/>
        <end position="43"/>
    </location>
</feature>
<evidence type="ECO:0000256" key="2">
    <source>
        <dbReference type="ARBA" id="ARBA00010199"/>
    </source>
</evidence>
<evidence type="ECO:0000256" key="3">
    <source>
        <dbReference type="ARBA" id="ARBA00022692"/>
    </source>
</evidence>
<name>A0AAD8MD43_9APIA</name>
<dbReference type="GO" id="GO:1990961">
    <property type="term" value="P:xenobiotic detoxification by transmembrane export across the plasma membrane"/>
    <property type="evidence" value="ECO:0007669"/>
    <property type="project" value="InterPro"/>
</dbReference>
<accession>A0AAD8MD43</accession>
<keyword evidence="8" id="KW-1185">Reference proteome</keyword>
<dbReference type="GO" id="GO:0016020">
    <property type="term" value="C:membrane"/>
    <property type="evidence" value="ECO:0007669"/>
    <property type="project" value="UniProtKB-SubCell"/>
</dbReference>
<feature type="transmembrane region" description="Helical" evidence="6">
    <location>
        <begin position="352"/>
        <end position="373"/>
    </location>
</feature>
<dbReference type="GO" id="GO:0015297">
    <property type="term" value="F:antiporter activity"/>
    <property type="evidence" value="ECO:0007669"/>
    <property type="project" value="InterPro"/>
</dbReference>
<dbReference type="PANTHER" id="PTHR11206">
    <property type="entry name" value="MULTIDRUG RESISTANCE PROTEIN"/>
    <property type="match status" value="1"/>
</dbReference>
<dbReference type="AlphaFoldDB" id="A0AAD8MD43"/>
<feature type="transmembrane region" description="Helical" evidence="6">
    <location>
        <begin position="130"/>
        <end position="147"/>
    </location>
</feature>
<feature type="transmembrane region" description="Helical" evidence="6">
    <location>
        <begin position="385"/>
        <end position="409"/>
    </location>
</feature>
<keyword evidence="3 6" id="KW-0812">Transmembrane</keyword>
<feature type="transmembrane region" description="Helical" evidence="6">
    <location>
        <begin position="272"/>
        <end position="293"/>
    </location>
</feature>
<comment type="similarity">
    <text evidence="2 6">Belongs to the multi antimicrobial extrusion (MATE) (TC 2.A.66.1) family.</text>
</comment>
<feature type="transmembrane region" description="Helical" evidence="6">
    <location>
        <begin position="313"/>
        <end position="332"/>
    </location>
</feature>
<feature type="transmembrane region" description="Helical" evidence="6">
    <location>
        <begin position="159"/>
        <end position="182"/>
    </location>
</feature>
<dbReference type="GO" id="GO:0042910">
    <property type="term" value="F:xenobiotic transmembrane transporter activity"/>
    <property type="evidence" value="ECO:0007669"/>
    <property type="project" value="InterPro"/>
</dbReference>
<dbReference type="NCBIfam" id="TIGR00797">
    <property type="entry name" value="matE"/>
    <property type="match status" value="1"/>
</dbReference>
<dbReference type="InterPro" id="IPR045069">
    <property type="entry name" value="MATE_euk"/>
</dbReference>
<evidence type="ECO:0000256" key="4">
    <source>
        <dbReference type="ARBA" id="ARBA00022989"/>
    </source>
</evidence>
<keyword evidence="5 6" id="KW-0472">Membrane</keyword>
<evidence type="ECO:0000256" key="6">
    <source>
        <dbReference type="RuleBase" id="RU004914"/>
    </source>
</evidence>
<sequence length="454" mass="49754">MLEKAVDVKEAKTQITFALPMIFTNVFYNLVPVVSVMFAGHLGQLQLAGSTLANSWATVTGIACMLGLSGALETLCGQAFGANLCDMLGVYLQASCIISFFFSVFISIIWWFTEPILLLFHQSPEISKEAALYMRFLIPGIFAYGILQNMLRFIQTQSIVFPLVIFSLVPLLLHCGLTYLLVHFTTLGYKGAALTMSVTFWLSALSLIVYISYSKNFKLTWKGLSKESFRYVFPNLKLALPSSAMVCLEYWAFEILVFMAGLMSNSEATTSLIAICVNTETIAYMVTYGLSAATSTRVSNELGSGKINKAKNAMVVTLKLSVLLAALVILVLGLGHNIWAGFFSSSANIIKAYASITPLICISIFFDSIQGVLSGVCRGCGCQHLAVYINLGTFYLIGMPIAGLLAFKYHLNVKGLWIGLICGLVIQSGSLFMIIRLRKWTTLELSRNENSLPV</sequence>
<feature type="transmembrane region" description="Helical" evidence="6">
    <location>
        <begin position="232"/>
        <end position="252"/>
    </location>
</feature>
<feature type="transmembrane region" description="Helical" evidence="6">
    <location>
        <begin position="88"/>
        <end position="110"/>
    </location>
</feature>
<comment type="caution">
    <text evidence="7">The sequence shown here is derived from an EMBL/GenBank/DDBJ whole genome shotgun (WGS) entry which is preliminary data.</text>
</comment>
<dbReference type="Pfam" id="PF01554">
    <property type="entry name" value="MatE"/>
    <property type="match status" value="2"/>
</dbReference>
<comment type="subcellular location">
    <subcellularLocation>
        <location evidence="1">Membrane</location>
        <topology evidence="1">Multi-pass membrane protein</topology>
    </subcellularLocation>
</comment>
<dbReference type="Proteomes" id="UP001237642">
    <property type="component" value="Unassembled WGS sequence"/>
</dbReference>
<proteinExistence type="inferred from homology"/>
<keyword evidence="4 6" id="KW-1133">Transmembrane helix</keyword>
<reference evidence="7" key="1">
    <citation type="submission" date="2023-02" db="EMBL/GenBank/DDBJ databases">
        <title>Genome of toxic invasive species Heracleum sosnowskyi carries increased number of genes despite the absence of recent whole-genome duplications.</title>
        <authorList>
            <person name="Schelkunov M."/>
            <person name="Shtratnikova V."/>
            <person name="Makarenko M."/>
            <person name="Klepikova A."/>
            <person name="Omelchenko D."/>
            <person name="Novikova G."/>
            <person name="Obukhova E."/>
            <person name="Bogdanov V."/>
            <person name="Penin A."/>
            <person name="Logacheva M."/>
        </authorList>
    </citation>
    <scope>NUCLEOTIDE SEQUENCE</scope>
    <source>
        <strain evidence="7">Hsosn_3</strain>
        <tissue evidence="7">Leaf</tissue>
    </source>
</reference>
<protein>
    <recommendedName>
        <fullName evidence="6">Protein DETOXIFICATION</fullName>
    </recommendedName>
    <alternativeName>
        <fullName evidence="6">Multidrug and toxic compound extrusion protein</fullName>
    </alternativeName>
</protein>
<dbReference type="InterPro" id="IPR002528">
    <property type="entry name" value="MATE_fam"/>
</dbReference>
<reference evidence="7" key="2">
    <citation type="submission" date="2023-05" db="EMBL/GenBank/DDBJ databases">
        <authorList>
            <person name="Schelkunov M.I."/>
        </authorList>
    </citation>
    <scope>NUCLEOTIDE SEQUENCE</scope>
    <source>
        <strain evidence="7">Hsosn_3</strain>
        <tissue evidence="7">Leaf</tissue>
    </source>
</reference>
<organism evidence="7 8">
    <name type="scientific">Heracleum sosnowskyi</name>
    <dbReference type="NCBI Taxonomy" id="360622"/>
    <lineage>
        <taxon>Eukaryota</taxon>
        <taxon>Viridiplantae</taxon>
        <taxon>Streptophyta</taxon>
        <taxon>Embryophyta</taxon>
        <taxon>Tracheophyta</taxon>
        <taxon>Spermatophyta</taxon>
        <taxon>Magnoliopsida</taxon>
        <taxon>eudicotyledons</taxon>
        <taxon>Gunneridae</taxon>
        <taxon>Pentapetalae</taxon>
        <taxon>asterids</taxon>
        <taxon>campanulids</taxon>
        <taxon>Apiales</taxon>
        <taxon>Apiaceae</taxon>
        <taxon>Apioideae</taxon>
        <taxon>apioid superclade</taxon>
        <taxon>Tordylieae</taxon>
        <taxon>Tordyliinae</taxon>
        <taxon>Heracleum</taxon>
    </lineage>
</organism>